<dbReference type="AlphaFoldDB" id="A0A565CQ73"/>
<evidence type="ECO:0000259" key="1">
    <source>
        <dbReference type="Pfam" id="PF00646"/>
    </source>
</evidence>
<dbReference type="SUPFAM" id="SSF81383">
    <property type="entry name" value="F-box domain"/>
    <property type="match status" value="1"/>
</dbReference>
<dbReference type="Gene3D" id="1.20.1280.50">
    <property type="match status" value="1"/>
</dbReference>
<proteinExistence type="predicted"/>
<protein>
    <recommendedName>
        <fullName evidence="1">F-box domain-containing protein</fullName>
    </recommendedName>
</protein>
<dbReference type="EMBL" id="CABITT030000008">
    <property type="protein sequence ID" value="VVB15762.1"/>
    <property type="molecule type" value="Genomic_DNA"/>
</dbReference>
<dbReference type="Proteomes" id="UP000489600">
    <property type="component" value="Unassembled WGS sequence"/>
</dbReference>
<accession>A0A565CQ73</accession>
<dbReference type="InterPro" id="IPR036047">
    <property type="entry name" value="F-box-like_dom_sf"/>
</dbReference>
<comment type="caution">
    <text evidence="2">The sequence shown here is derived from an EMBL/GenBank/DDBJ whole genome shotgun (WGS) entry which is preliminary data.</text>
</comment>
<dbReference type="Pfam" id="PF00646">
    <property type="entry name" value="F-box"/>
    <property type="match status" value="1"/>
</dbReference>
<keyword evidence="3" id="KW-1185">Reference proteome</keyword>
<gene>
    <name evidence="2" type="ORF">ANE_LOCUS26206</name>
</gene>
<dbReference type="InterPro" id="IPR001810">
    <property type="entry name" value="F-box_dom"/>
</dbReference>
<organism evidence="2 3">
    <name type="scientific">Arabis nemorensis</name>
    <dbReference type="NCBI Taxonomy" id="586526"/>
    <lineage>
        <taxon>Eukaryota</taxon>
        <taxon>Viridiplantae</taxon>
        <taxon>Streptophyta</taxon>
        <taxon>Embryophyta</taxon>
        <taxon>Tracheophyta</taxon>
        <taxon>Spermatophyta</taxon>
        <taxon>Magnoliopsida</taxon>
        <taxon>eudicotyledons</taxon>
        <taxon>Gunneridae</taxon>
        <taxon>Pentapetalae</taxon>
        <taxon>rosids</taxon>
        <taxon>malvids</taxon>
        <taxon>Brassicales</taxon>
        <taxon>Brassicaceae</taxon>
        <taxon>Arabideae</taxon>
        <taxon>Arabis</taxon>
    </lineage>
</organism>
<evidence type="ECO:0000313" key="2">
    <source>
        <dbReference type="EMBL" id="VVB15762.1"/>
    </source>
</evidence>
<sequence>MHKICNLKRLSETSEEKINNAKFCLPSDLVAVILSCLPLKDNIRSSLVCKTWFEIGKTVI</sequence>
<reference evidence="2" key="1">
    <citation type="submission" date="2019-07" db="EMBL/GenBank/DDBJ databases">
        <authorList>
            <person name="Dittberner H."/>
        </authorList>
    </citation>
    <scope>NUCLEOTIDE SEQUENCE [LARGE SCALE GENOMIC DNA]</scope>
</reference>
<name>A0A565CQ73_9BRAS</name>
<feature type="domain" description="F-box" evidence="1">
    <location>
        <begin position="24"/>
        <end position="55"/>
    </location>
</feature>
<evidence type="ECO:0000313" key="3">
    <source>
        <dbReference type="Proteomes" id="UP000489600"/>
    </source>
</evidence>
<dbReference type="OrthoDB" id="1863935at2759"/>